<dbReference type="CDD" id="cd02883">
    <property type="entry name" value="NUDIX_Hydrolase"/>
    <property type="match status" value="1"/>
</dbReference>
<evidence type="ECO:0000313" key="5">
    <source>
        <dbReference type="EMBL" id="KAK3375627.1"/>
    </source>
</evidence>
<reference evidence="5" key="2">
    <citation type="submission" date="2023-06" db="EMBL/GenBank/DDBJ databases">
        <authorList>
            <consortium name="Lawrence Berkeley National Laboratory"/>
            <person name="Haridas S."/>
            <person name="Hensen N."/>
            <person name="Bonometti L."/>
            <person name="Westerberg I."/>
            <person name="Brannstrom I.O."/>
            <person name="Guillou S."/>
            <person name="Cros-Aarteil S."/>
            <person name="Calhoun S."/>
            <person name="Kuo A."/>
            <person name="Mondo S."/>
            <person name="Pangilinan J."/>
            <person name="Riley R."/>
            <person name="Labutti K."/>
            <person name="Andreopoulos B."/>
            <person name="Lipzen A."/>
            <person name="Chen C."/>
            <person name="Yanf M."/>
            <person name="Daum C."/>
            <person name="Ng V."/>
            <person name="Clum A."/>
            <person name="Steindorff A."/>
            <person name="Ohm R."/>
            <person name="Martin F."/>
            <person name="Silar P."/>
            <person name="Natvig D."/>
            <person name="Lalanne C."/>
            <person name="Gautier V."/>
            <person name="Ament-Velasquez S.L."/>
            <person name="Kruys A."/>
            <person name="Hutchinson M.I."/>
            <person name="Powell A.J."/>
            <person name="Barry K."/>
            <person name="Miller A.N."/>
            <person name="Grigoriev I.V."/>
            <person name="Debuchy R."/>
            <person name="Gladieux P."/>
            <person name="Thoren M.H."/>
            <person name="Johannesson H."/>
        </authorList>
    </citation>
    <scope>NUCLEOTIDE SEQUENCE</scope>
    <source>
        <strain evidence="5">CBS 958.72</strain>
    </source>
</reference>
<feature type="region of interest" description="Disordered" evidence="3">
    <location>
        <begin position="1"/>
        <end position="28"/>
    </location>
</feature>
<evidence type="ECO:0000259" key="4">
    <source>
        <dbReference type="PROSITE" id="PS51462"/>
    </source>
</evidence>
<dbReference type="InterPro" id="IPR000086">
    <property type="entry name" value="NUDIX_hydrolase_dom"/>
</dbReference>
<dbReference type="PROSITE" id="PS51462">
    <property type="entry name" value="NUDIX"/>
    <property type="match status" value="1"/>
</dbReference>
<dbReference type="SUPFAM" id="SSF55811">
    <property type="entry name" value="Nudix"/>
    <property type="match status" value="1"/>
</dbReference>
<dbReference type="InterPro" id="IPR015797">
    <property type="entry name" value="NUDIX_hydrolase-like_dom_sf"/>
</dbReference>
<keyword evidence="2 5" id="KW-0378">Hydrolase</keyword>
<feature type="compositionally biased region" description="Pro residues" evidence="3">
    <location>
        <begin position="16"/>
        <end position="25"/>
    </location>
</feature>
<dbReference type="EMBL" id="JAULSN010000003">
    <property type="protein sequence ID" value="KAK3375627.1"/>
    <property type="molecule type" value="Genomic_DNA"/>
</dbReference>
<keyword evidence="6" id="KW-1185">Reference proteome</keyword>
<name>A0AAE0N9D6_9PEZI</name>
<evidence type="ECO:0000256" key="3">
    <source>
        <dbReference type="SAM" id="MobiDB-lite"/>
    </source>
</evidence>
<dbReference type="GO" id="GO:0016787">
    <property type="term" value="F:hydrolase activity"/>
    <property type="evidence" value="ECO:0007669"/>
    <property type="project" value="UniProtKB-KW"/>
</dbReference>
<dbReference type="PANTHER" id="PTHR43046:SF14">
    <property type="entry name" value="MUTT_NUDIX FAMILY PROTEIN"/>
    <property type="match status" value="1"/>
</dbReference>
<reference evidence="5" key="1">
    <citation type="journal article" date="2023" name="Mol. Phylogenet. Evol.">
        <title>Genome-scale phylogeny and comparative genomics of the fungal order Sordariales.</title>
        <authorList>
            <person name="Hensen N."/>
            <person name="Bonometti L."/>
            <person name="Westerberg I."/>
            <person name="Brannstrom I.O."/>
            <person name="Guillou S."/>
            <person name="Cros-Aarteil S."/>
            <person name="Calhoun S."/>
            <person name="Haridas S."/>
            <person name="Kuo A."/>
            <person name="Mondo S."/>
            <person name="Pangilinan J."/>
            <person name="Riley R."/>
            <person name="LaButti K."/>
            <person name="Andreopoulos B."/>
            <person name="Lipzen A."/>
            <person name="Chen C."/>
            <person name="Yan M."/>
            <person name="Daum C."/>
            <person name="Ng V."/>
            <person name="Clum A."/>
            <person name="Steindorff A."/>
            <person name="Ohm R.A."/>
            <person name="Martin F."/>
            <person name="Silar P."/>
            <person name="Natvig D.O."/>
            <person name="Lalanne C."/>
            <person name="Gautier V."/>
            <person name="Ament-Velasquez S.L."/>
            <person name="Kruys A."/>
            <person name="Hutchinson M.I."/>
            <person name="Powell A.J."/>
            <person name="Barry K."/>
            <person name="Miller A.N."/>
            <person name="Grigoriev I.V."/>
            <person name="Debuchy R."/>
            <person name="Gladieux P."/>
            <person name="Hiltunen Thoren M."/>
            <person name="Johannesson H."/>
        </authorList>
    </citation>
    <scope>NUCLEOTIDE SEQUENCE</scope>
    <source>
        <strain evidence="5">CBS 958.72</strain>
    </source>
</reference>
<dbReference type="Pfam" id="PF00293">
    <property type="entry name" value="NUDIX"/>
    <property type="match status" value="1"/>
</dbReference>
<proteinExistence type="predicted"/>
<accession>A0AAE0N9D6</accession>
<dbReference type="Gene3D" id="3.90.79.10">
    <property type="entry name" value="Nucleoside Triphosphate Pyrophosphohydrolase"/>
    <property type="match status" value="1"/>
</dbReference>
<protein>
    <submittedName>
        <fullName evidence="5">NUDIX hydrolase domain-like protein</fullName>
    </submittedName>
</protein>
<dbReference type="AlphaFoldDB" id="A0AAE0N9D6"/>
<evidence type="ECO:0000313" key="6">
    <source>
        <dbReference type="Proteomes" id="UP001287356"/>
    </source>
</evidence>
<organism evidence="5 6">
    <name type="scientific">Lasiosphaeria ovina</name>
    <dbReference type="NCBI Taxonomy" id="92902"/>
    <lineage>
        <taxon>Eukaryota</taxon>
        <taxon>Fungi</taxon>
        <taxon>Dikarya</taxon>
        <taxon>Ascomycota</taxon>
        <taxon>Pezizomycotina</taxon>
        <taxon>Sordariomycetes</taxon>
        <taxon>Sordariomycetidae</taxon>
        <taxon>Sordariales</taxon>
        <taxon>Lasiosphaeriaceae</taxon>
        <taxon>Lasiosphaeria</taxon>
    </lineage>
</organism>
<comment type="caution">
    <text evidence="5">The sequence shown here is derived from an EMBL/GenBank/DDBJ whole genome shotgun (WGS) entry which is preliminary data.</text>
</comment>
<comment type="cofactor">
    <cofactor evidence="1">
        <name>Mg(2+)</name>
        <dbReference type="ChEBI" id="CHEBI:18420"/>
    </cofactor>
</comment>
<gene>
    <name evidence="5" type="ORF">B0T24DRAFT_571963</name>
</gene>
<feature type="domain" description="Nudix hydrolase" evidence="4">
    <location>
        <begin position="30"/>
        <end position="171"/>
    </location>
</feature>
<sequence length="192" mass="21621">MWRPPANHRPLSNSTPPRPSPPPWTVPAQKDNLCTNVAVFDPRGRILLVQRARYDYWMPQKWEIPGGSAERSDESILHGAARELWEETQLVATGVRRVIAENQGPDGGYAFRDEIRGVRFCRFAFEVEGESCEGVILDPDEYQAYLWVGEDEVRDEKVGEREIPITDGSMRSLILEAIRLKGAGEGWGSVDG</sequence>
<dbReference type="Proteomes" id="UP001287356">
    <property type="component" value="Unassembled WGS sequence"/>
</dbReference>
<dbReference type="PANTHER" id="PTHR43046">
    <property type="entry name" value="GDP-MANNOSE MANNOSYL HYDROLASE"/>
    <property type="match status" value="1"/>
</dbReference>
<evidence type="ECO:0000256" key="2">
    <source>
        <dbReference type="ARBA" id="ARBA00022801"/>
    </source>
</evidence>
<evidence type="ECO:0000256" key="1">
    <source>
        <dbReference type="ARBA" id="ARBA00001946"/>
    </source>
</evidence>